<feature type="compositionally biased region" description="Basic and acidic residues" evidence="1">
    <location>
        <begin position="288"/>
        <end position="304"/>
    </location>
</feature>
<feature type="compositionally biased region" description="Low complexity" evidence="1">
    <location>
        <begin position="55"/>
        <end position="64"/>
    </location>
</feature>
<evidence type="ECO:0000313" key="4">
    <source>
        <dbReference type="Proteomes" id="UP000018721"/>
    </source>
</evidence>
<keyword evidence="4" id="KW-1185">Reference proteome</keyword>
<dbReference type="HOGENOM" id="CLU_482766_0_0_1"/>
<feature type="domain" description="Retrovirus-related Pol polyprotein from transposon TNT 1-94-like beta-barrel" evidence="2">
    <location>
        <begin position="377"/>
        <end position="450"/>
    </location>
</feature>
<protein>
    <recommendedName>
        <fullName evidence="2">Retrovirus-related Pol polyprotein from transposon TNT 1-94-like beta-barrel domain-containing protein</fullName>
    </recommendedName>
</protein>
<dbReference type="AlphaFoldDB" id="V9F2E6"/>
<gene>
    <name evidence="3" type="ORF">F443_09835</name>
</gene>
<proteinExistence type="predicted"/>
<accession>V9F2E6</accession>
<organism evidence="3 4">
    <name type="scientific">Phytophthora nicotianae P1569</name>
    <dbReference type="NCBI Taxonomy" id="1317065"/>
    <lineage>
        <taxon>Eukaryota</taxon>
        <taxon>Sar</taxon>
        <taxon>Stramenopiles</taxon>
        <taxon>Oomycota</taxon>
        <taxon>Peronosporomycetes</taxon>
        <taxon>Peronosporales</taxon>
        <taxon>Peronosporaceae</taxon>
        <taxon>Phytophthora</taxon>
    </lineage>
</organism>
<feature type="region of interest" description="Disordered" evidence="1">
    <location>
        <begin position="1"/>
        <end position="64"/>
    </location>
</feature>
<name>V9F2E6_PHYNI</name>
<comment type="caution">
    <text evidence="3">The sequence shown here is derived from an EMBL/GenBank/DDBJ whole genome shotgun (WGS) entry which is preliminary data.</text>
</comment>
<evidence type="ECO:0000313" key="3">
    <source>
        <dbReference type="EMBL" id="ETI45694.1"/>
    </source>
</evidence>
<feature type="region of interest" description="Disordered" evidence="1">
    <location>
        <begin position="269"/>
        <end position="336"/>
    </location>
</feature>
<dbReference type="Pfam" id="PF22936">
    <property type="entry name" value="Pol_BBD"/>
    <property type="match status" value="1"/>
</dbReference>
<evidence type="ECO:0000259" key="2">
    <source>
        <dbReference type="Pfam" id="PF22936"/>
    </source>
</evidence>
<feature type="compositionally biased region" description="Basic residues" evidence="1">
    <location>
        <begin position="37"/>
        <end position="52"/>
    </location>
</feature>
<reference evidence="3 4" key="1">
    <citation type="submission" date="2013-11" db="EMBL/GenBank/DDBJ databases">
        <title>The Genome Sequence of Phytophthora parasitica P1569.</title>
        <authorList>
            <consortium name="The Broad Institute Genomics Platform"/>
            <person name="Russ C."/>
            <person name="Tyler B."/>
            <person name="Panabieres F."/>
            <person name="Shan W."/>
            <person name="Tripathy S."/>
            <person name="Grunwald N."/>
            <person name="Machado M."/>
            <person name="Johnson C.S."/>
            <person name="Arredondo F."/>
            <person name="Hong C."/>
            <person name="Coffey M."/>
            <person name="Young S.K."/>
            <person name="Zeng Q."/>
            <person name="Gargeya S."/>
            <person name="Fitzgerald M."/>
            <person name="Abouelleil A."/>
            <person name="Alvarado L."/>
            <person name="Chapman S.B."/>
            <person name="Gainer-Dewar J."/>
            <person name="Goldberg J."/>
            <person name="Griggs A."/>
            <person name="Gujja S."/>
            <person name="Hansen M."/>
            <person name="Howarth C."/>
            <person name="Imamovic A."/>
            <person name="Ireland A."/>
            <person name="Larimer J."/>
            <person name="McCowan C."/>
            <person name="Murphy C."/>
            <person name="Pearson M."/>
            <person name="Poon T.W."/>
            <person name="Priest M."/>
            <person name="Roberts A."/>
            <person name="Saif S."/>
            <person name="Shea T."/>
            <person name="Sykes S."/>
            <person name="Wortman J."/>
            <person name="Nusbaum C."/>
            <person name="Birren B."/>
        </authorList>
    </citation>
    <scope>NUCLEOTIDE SEQUENCE [LARGE SCALE GENOMIC DNA]</scope>
    <source>
        <strain evidence="3 4">P1569</strain>
    </source>
</reference>
<evidence type="ECO:0000256" key="1">
    <source>
        <dbReference type="SAM" id="MobiDB-lite"/>
    </source>
</evidence>
<dbReference type="Proteomes" id="UP000018721">
    <property type="component" value="Unassembled WGS sequence"/>
</dbReference>
<dbReference type="eggNOG" id="KOG0017">
    <property type="taxonomic scope" value="Eukaryota"/>
</dbReference>
<dbReference type="EMBL" id="ANIZ01001686">
    <property type="protein sequence ID" value="ETI45694.1"/>
    <property type="molecule type" value="Genomic_DNA"/>
</dbReference>
<sequence>MAPGEAMQTLQRDSDEEGKRQGSDPEPEPSSPSSSAARRKRRHRKKNKKRARGTSSNESESSESIVAIRVAPPASAQRPAKISAKLIDVCQFEGVTAPGYVDSGARDWLALLQDQMDLPQLMTGETWTDGVKLSILVRHLRGEAEEWYRDYSTVLRSLPFNEVCNSFLEAFCCPLNSQQIVDHVSRARKRPDETYKGYARRLRSMASNINDGRASESTDRQAFATFFKYTKAKLCNDLITKYRRFDDVKTLWNKTLDLCEMLAEHFGGDGRVQPGQLNRNDGPVNGKRTRDESSSNNAKDDDQRGRKRAPWVYTGNREHNQQGGQQQNGGGGDTTNRTMEVHAEWRLSMNLKRNHTHPPPMLIRRSKRPSISFDTPVLDSGASFHMTGRRNELQDITTIPTVTITAADGRRIRANTTGSLQIGDIVLTEVLHMPGLERTLISVSALVHQGHRCDFSADGCVVHGQPYVYGHLPNGIYVVRPEAPASPVLALAAATMNTIDDWHMRLGHVHHRAIADLETTKIVDGLRNHAAKMLNALYRARMVDLEALTRPSPVLPQIAEAANVM</sequence>
<dbReference type="InterPro" id="IPR054722">
    <property type="entry name" value="PolX-like_BBD"/>
</dbReference>